<accession>A0A2D3T1W0</accession>
<dbReference type="Proteomes" id="UP000230008">
    <property type="component" value="Chromosome"/>
</dbReference>
<proteinExistence type="predicted"/>
<evidence type="ECO:0000313" key="4">
    <source>
        <dbReference type="Proteomes" id="UP000230008"/>
    </source>
</evidence>
<dbReference type="RefSeq" id="WP_234817355.1">
    <property type="nucleotide sequence ID" value="NZ_CP017613.1"/>
</dbReference>
<dbReference type="EMBL" id="CP017606">
    <property type="protein sequence ID" value="ATW29787.1"/>
    <property type="molecule type" value="Genomic_DNA"/>
</dbReference>
<reference evidence="4" key="1">
    <citation type="submission" date="2016-10" db="EMBL/GenBank/DDBJ databases">
        <authorList>
            <person name="Chevignon G."/>
        </authorList>
    </citation>
    <scope>NUCLEOTIDE SEQUENCE [LARGE SCALE GENOMIC DNA]</scope>
    <source>
        <strain evidence="4">A2C</strain>
    </source>
</reference>
<sequence>MAYGIRAGMSPGNASASENVHTAGDHPAVRPGVNVRASVINSLEVMDYERRLKASHVQFSLEACALSDIVEFNKPAESDVKNEDEHTEKTIQNKIIKILSEAVASRASDVHFRLEKVFCKICFHRWKRFISQAKAEGYEVVVVSKTNLSPRWAKNLRPISESSFSRS</sequence>
<evidence type="ECO:0000313" key="2">
    <source>
        <dbReference type="EMBL" id="ATW29780.1"/>
    </source>
</evidence>
<dbReference type="Gene3D" id="3.30.450.90">
    <property type="match status" value="1"/>
</dbReference>
<reference evidence="3" key="3">
    <citation type="journal article" date="2018" name="Genome Biol. Evol.">
        <title>Culture-Facilitated Comparative Genomics of the Facultative Symbiont Hamiltonella defensa.</title>
        <authorList>
            <person name="Chevignon G."/>
            <person name="Boyd B.M."/>
            <person name="Brandt J.W."/>
            <person name="Oliver K.M."/>
            <person name="Strand M.R."/>
        </authorList>
    </citation>
    <scope>NUCLEOTIDE SEQUENCE</scope>
    <source>
        <strain evidence="3">A2C</strain>
    </source>
</reference>
<reference evidence="4" key="2">
    <citation type="submission" date="2017-11" db="EMBL/GenBank/DDBJ databases">
        <title>PacBio sequencing of new strain of the secondary endosymbiont Candidatus Hamiltonella defensa.</title>
        <authorList>
            <person name="Strand M.R."/>
            <person name="Oliver K."/>
        </authorList>
    </citation>
    <scope>NUCLEOTIDE SEQUENCE [LARGE SCALE GENOMIC DNA]</scope>
    <source>
        <strain evidence="4">A2C</strain>
    </source>
</reference>
<evidence type="ECO:0000256" key="1">
    <source>
        <dbReference type="SAM" id="MobiDB-lite"/>
    </source>
</evidence>
<dbReference type="AlphaFoldDB" id="A0A2D3T1W0"/>
<name>A0A2D3T1W0_9ENTR</name>
<dbReference type="EMBL" id="CP017606">
    <property type="protein sequence ID" value="ATW29780.1"/>
    <property type="molecule type" value="Genomic_DNA"/>
</dbReference>
<organism evidence="3 4">
    <name type="scientific">Candidatus Williamhamiltonella defendens</name>
    <dbReference type="NCBI Taxonomy" id="138072"/>
    <lineage>
        <taxon>Bacteria</taxon>
        <taxon>Pseudomonadati</taxon>
        <taxon>Pseudomonadota</taxon>
        <taxon>Gammaproteobacteria</taxon>
        <taxon>Enterobacterales</taxon>
        <taxon>Enterobacteriaceae</taxon>
        <taxon>aphid secondary symbionts</taxon>
        <taxon>Candidatus Williamhamiltonella</taxon>
    </lineage>
</organism>
<evidence type="ECO:0000313" key="3">
    <source>
        <dbReference type="EMBL" id="ATW29787.1"/>
    </source>
</evidence>
<gene>
    <name evidence="2" type="ORF">BJP41_04890</name>
    <name evidence="3" type="ORF">BJP41_04925</name>
</gene>
<feature type="region of interest" description="Disordered" evidence="1">
    <location>
        <begin position="1"/>
        <end position="28"/>
    </location>
</feature>
<protein>
    <submittedName>
        <fullName evidence="3">Uncharacterized protein</fullName>
    </submittedName>
</protein>